<keyword evidence="4" id="KW-0413">Isomerase</keyword>
<dbReference type="SUPFAM" id="SSF47616">
    <property type="entry name" value="GST C-terminal domain-like"/>
    <property type="match status" value="1"/>
</dbReference>
<dbReference type="CDD" id="cd03042">
    <property type="entry name" value="GST_N_Zeta"/>
    <property type="match status" value="1"/>
</dbReference>
<organism evidence="4 5">
    <name type="scientific">Paraburkholderia sediminicola</name>
    <dbReference type="NCBI Taxonomy" id="458836"/>
    <lineage>
        <taxon>Bacteria</taxon>
        <taxon>Pseudomonadati</taxon>
        <taxon>Pseudomonadota</taxon>
        <taxon>Betaproteobacteria</taxon>
        <taxon>Burkholderiales</taxon>
        <taxon>Burkholderiaceae</taxon>
        <taxon>Paraburkholderia</taxon>
    </lineage>
</organism>
<dbReference type="GO" id="GO:0006749">
    <property type="term" value="P:glutathione metabolic process"/>
    <property type="evidence" value="ECO:0007669"/>
    <property type="project" value="TreeGrafter"/>
</dbReference>
<comment type="similarity">
    <text evidence="1">Belongs to the GST superfamily. Zeta family.</text>
</comment>
<dbReference type="InterPro" id="IPR004045">
    <property type="entry name" value="Glutathione_S-Trfase_N"/>
</dbReference>
<evidence type="ECO:0000259" key="3">
    <source>
        <dbReference type="PROSITE" id="PS50405"/>
    </source>
</evidence>
<dbReference type="InterPro" id="IPR036282">
    <property type="entry name" value="Glutathione-S-Trfase_C_sf"/>
</dbReference>
<dbReference type="InterPro" id="IPR034333">
    <property type="entry name" value="GST_Zeta_N"/>
</dbReference>
<dbReference type="SFLD" id="SFLDG00358">
    <property type="entry name" value="Main_(cytGST)"/>
    <property type="match status" value="1"/>
</dbReference>
<dbReference type="GO" id="GO:0016034">
    <property type="term" value="F:maleylacetoacetate isomerase activity"/>
    <property type="evidence" value="ECO:0007669"/>
    <property type="project" value="TreeGrafter"/>
</dbReference>
<dbReference type="Proteomes" id="UP000494255">
    <property type="component" value="Unassembled WGS sequence"/>
</dbReference>
<evidence type="ECO:0000313" key="4">
    <source>
        <dbReference type="EMBL" id="CAB3726638.1"/>
    </source>
</evidence>
<evidence type="ECO:0000259" key="2">
    <source>
        <dbReference type="PROSITE" id="PS50404"/>
    </source>
</evidence>
<evidence type="ECO:0000256" key="1">
    <source>
        <dbReference type="ARBA" id="ARBA00010007"/>
    </source>
</evidence>
<feature type="domain" description="GST N-terminal" evidence="2">
    <location>
        <begin position="22"/>
        <end position="103"/>
    </location>
</feature>
<reference evidence="4 5" key="1">
    <citation type="submission" date="2020-04" db="EMBL/GenBank/DDBJ databases">
        <authorList>
            <person name="De Canck E."/>
        </authorList>
    </citation>
    <scope>NUCLEOTIDE SEQUENCE [LARGE SCALE GENOMIC DNA]</scope>
    <source>
        <strain evidence="4 5">LMG 24238</strain>
    </source>
</reference>
<dbReference type="Pfam" id="PF13417">
    <property type="entry name" value="GST_N_3"/>
    <property type="match status" value="1"/>
</dbReference>
<proteinExistence type="inferred from homology"/>
<dbReference type="SFLD" id="SFLDS00019">
    <property type="entry name" value="Glutathione_Transferase_(cytos"/>
    <property type="match status" value="1"/>
</dbReference>
<dbReference type="Pfam" id="PF13410">
    <property type="entry name" value="GST_C_2"/>
    <property type="match status" value="1"/>
</dbReference>
<dbReference type="SUPFAM" id="SSF52833">
    <property type="entry name" value="Thioredoxin-like"/>
    <property type="match status" value="1"/>
</dbReference>
<dbReference type="EMBL" id="CADIKC010000008">
    <property type="protein sequence ID" value="CAB3726638.1"/>
    <property type="molecule type" value="Genomic_DNA"/>
</dbReference>
<dbReference type="GO" id="GO:0006559">
    <property type="term" value="P:L-phenylalanine catabolic process"/>
    <property type="evidence" value="ECO:0007669"/>
    <property type="project" value="TreeGrafter"/>
</dbReference>
<dbReference type="CDD" id="cd03191">
    <property type="entry name" value="GST_C_Zeta"/>
    <property type="match status" value="1"/>
</dbReference>
<dbReference type="Gene3D" id="1.20.1050.10">
    <property type="match status" value="1"/>
</dbReference>
<keyword evidence="5" id="KW-1185">Reference proteome</keyword>
<dbReference type="Gene3D" id="3.40.30.10">
    <property type="entry name" value="Glutaredoxin"/>
    <property type="match status" value="1"/>
</dbReference>
<dbReference type="PANTHER" id="PTHR42673:SF21">
    <property type="entry name" value="GLUTATHIONE S-TRANSFERASE YFCF"/>
    <property type="match status" value="1"/>
</dbReference>
<dbReference type="GO" id="GO:0005737">
    <property type="term" value="C:cytoplasm"/>
    <property type="evidence" value="ECO:0007669"/>
    <property type="project" value="InterPro"/>
</dbReference>
<dbReference type="GO" id="GO:0050077">
    <property type="term" value="F:maleylpyruvate isomerase activity"/>
    <property type="evidence" value="ECO:0007669"/>
    <property type="project" value="UniProtKB-EC"/>
</dbReference>
<dbReference type="AlphaFoldDB" id="A0A6J5C4J7"/>
<dbReference type="PROSITE" id="PS50404">
    <property type="entry name" value="GST_NTER"/>
    <property type="match status" value="1"/>
</dbReference>
<evidence type="ECO:0000313" key="5">
    <source>
        <dbReference type="Proteomes" id="UP000494255"/>
    </source>
</evidence>
<dbReference type="GO" id="GO:0004364">
    <property type="term" value="F:glutathione transferase activity"/>
    <property type="evidence" value="ECO:0007669"/>
    <property type="project" value="TreeGrafter"/>
</dbReference>
<dbReference type="NCBIfam" id="TIGR01262">
    <property type="entry name" value="maiA"/>
    <property type="match status" value="1"/>
</dbReference>
<sequence>MINELSASADPYHSGMSERPDAVVTLHGYYRSSASFRVRIALNLKAIAYEDAFHHLRRGEQRAPGYLKLNLQGLVPTLAIDRQVLIQSLSILEYLDETRPNPPLLPADPAGRARVRALAQIVACDIHPIDNLRVLNYLRKTLHQSEDAIKDWYNRWIADGFEAIEGMLATSPETGRFCHGDSVTMADICLVPQVVNARNFDLDMSPFPILKRISDGALALPAFERAMPSNQKDFE</sequence>
<dbReference type="InterPro" id="IPR005955">
    <property type="entry name" value="GST_Zeta"/>
</dbReference>
<keyword evidence="4" id="KW-0670">Pyruvate</keyword>
<accession>A0A6J5C4J7</accession>
<dbReference type="InterPro" id="IPR036249">
    <property type="entry name" value="Thioredoxin-like_sf"/>
</dbReference>
<dbReference type="EC" id="5.2.1.4" evidence="4"/>
<dbReference type="InterPro" id="IPR010987">
    <property type="entry name" value="Glutathione-S-Trfase_C-like"/>
</dbReference>
<feature type="domain" description="GST C-terminal" evidence="3">
    <location>
        <begin position="108"/>
        <end position="235"/>
    </location>
</feature>
<gene>
    <name evidence="4" type="primary">nagL_2</name>
    <name evidence="4" type="ORF">LMG24238_05368</name>
</gene>
<dbReference type="InterPro" id="IPR040079">
    <property type="entry name" value="Glutathione_S-Trfase"/>
</dbReference>
<dbReference type="InterPro" id="IPR034330">
    <property type="entry name" value="GST_Zeta_C"/>
</dbReference>
<dbReference type="PANTHER" id="PTHR42673">
    <property type="entry name" value="MALEYLACETOACETATE ISOMERASE"/>
    <property type="match status" value="1"/>
</dbReference>
<protein>
    <submittedName>
        <fullName evidence="4">Maleylpyruvate isomerase</fullName>
        <ecNumber evidence="4">5.2.1.4</ecNumber>
    </submittedName>
</protein>
<name>A0A6J5C4J7_9BURK</name>
<dbReference type="FunFam" id="1.20.1050.10:FF:000017">
    <property type="entry name" value="Maleylacetoacetate isomerase"/>
    <property type="match status" value="1"/>
</dbReference>
<dbReference type="PROSITE" id="PS50405">
    <property type="entry name" value="GST_CTER"/>
    <property type="match status" value="1"/>
</dbReference>